<name>A0AAU9WJM0_9CNID</name>
<keyword evidence="8" id="KW-0479">Metal-binding</keyword>
<feature type="disulfide bond" evidence="9">
    <location>
        <begin position="65"/>
        <end position="141"/>
    </location>
</feature>
<dbReference type="GO" id="GO:0005615">
    <property type="term" value="C:extracellular space"/>
    <property type="evidence" value="ECO:0007669"/>
    <property type="project" value="TreeGrafter"/>
</dbReference>
<comment type="subcellular location">
    <subcellularLocation>
        <location evidence="1">Secreted</location>
    </subcellularLocation>
</comment>
<keyword evidence="5" id="KW-0646">Protease inhibitor</keyword>
<dbReference type="GO" id="GO:0031012">
    <property type="term" value="C:extracellular matrix"/>
    <property type="evidence" value="ECO:0007669"/>
    <property type="project" value="TreeGrafter"/>
</dbReference>
<dbReference type="InterPro" id="IPR027465">
    <property type="entry name" value="TIMP_C"/>
</dbReference>
<evidence type="ECO:0000256" key="5">
    <source>
        <dbReference type="ARBA" id="ARBA00022690"/>
    </source>
</evidence>
<feature type="disulfide bond" evidence="9">
    <location>
        <begin position="67"/>
        <end position="171"/>
    </location>
</feature>
<dbReference type="Proteomes" id="UP001159428">
    <property type="component" value="Unassembled WGS sequence"/>
</dbReference>
<dbReference type="InterPro" id="IPR001134">
    <property type="entry name" value="Netrin_domain"/>
</dbReference>
<dbReference type="SMART" id="SM00206">
    <property type="entry name" value="NTR"/>
    <property type="match status" value="1"/>
</dbReference>
<organism evidence="11 12">
    <name type="scientific">Pocillopora meandrina</name>
    <dbReference type="NCBI Taxonomy" id="46732"/>
    <lineage>
        <taxon>Eukaryota</taxon>
        <taxon>Metazoa</taxon>
        <taxon>Cnidaria</taxon>
        <taxon>Anthozoa</taxon>
        <taxon>Hexacorallia</taxon>
        <taxon>Scleractinia</taxon>
        <taxon>Astrocoeniina</taxon>
        <taxon>Pocilloporidae</taxon>
        <taxon>Pocillopora</taxon>
    </lineage>
</organism>
<evidence type="ECO:0000313" key="11">
    <source>
        <dbReference type="EMBL" id="CAH3115938.1"/>
    </source>
</evidence>
<sequence length="260" mass="29318">MTKVTTQNDVRPHKNCGLGPTSLDVTCDRQTKALWPRVQGTMHTMANMFSYITLLLCAIAISEACKCAVPHPQTQFCNADFAIRARVLRESRENGNKIYSLRVLRTFKGNSTIDRMARTQGKGKNTKRVIDVATQNETAACGVLLDISKVYLLFGDVETRTGRQLLTTNNCKWHALWQNISVQQRRGLKRVYGPNCRCKIEKFCFKSPPSLCDDMIGGCDKPAAGSRLTDCRRKHSYCTKSGDKCRWILSRKAAFKKCLQ</sequence>
<comment type="caution">
    <text evidence="11">The sequence shown here is derived from an EMBL/GenBank/DDBJ whole genome shotgun (WGS) entry which is preliminary data.</text>
</comment>
<feature type="domain" description="NTR" evidence="10">
    <location>
        <begin position="65"/>
        <end position="196"/>
    </location>
</feature>
<feature type="binding site" evidence="8">
    <location>
        <position position="65"/>
    </location>
    <ligand>
        <name>Zn(2+)</name>
        <dbReference type="ChEBI" id="CHEBI:29105"/>
        <note>ligand shared with metalloproteinase partner</note>
    </ligand>
</feature>
<comment type="similarity">
    <text evidence="2">Belongs to the protease inhibitor I35 (TIMP) family.</text>
</comment>
<keyword evidence="12" id="KW-1185">Reference proteome</keyword>
<dbReference type="EMBL" id="CALNXJ010000015">
    <property type="protein sequence ID" value="CAH3115938.1"/>
    <property type="molecule type" value="Genomic_DNA"/>
</dbReference>
<feature type="disulfide bond" evidence="9">
    <location>
        <begin position="198"/>
        <end position="245"/>
    </location>
</feature>
<keyword evidence="4" id="KW-0483">Metalloprotease inhibitor</keyword>
<evidence type="ECO:0000313" key="12">
    <source>
        <dbReference type="Proteomes" id="UP001159428"/>
    </source>
</evidence>
<dbReference type="PANTHER" id="PTHR11844:SF33">
    <property type="entry name" value="TISSUE INHIBITOR OF METALLOPROTEINASE"/>
    <property type="match status" value="1"/>
</dbReference>
<evidence type="ECO:0000256" key="9">
    <source>
        <dbReference type="PIRSR" id="PIRSR601820-3"/>
    </source>
</evidence>
<proteinExistence type="inferred from homology"/>
<feature type="disulfide bond" evidence="9">
    <location>
        <begin position="77"/>
        <end position="196"/>
    </location>
</feature>
<gene>
    <name evidence="11" type="ORF">PMEA_00006858</name>
</gene>
<dbReference type="InterPro" id="IPR001820">
    <property type="entry name" value="TIMP"/>
</dbReference>
<evidence type="ECO:0000256" key="8">
    <source>
        <dbReference type="PIRSR" id="PIRSR601820-1"/>
    </source>
</evidence>
<evidence type="ECO:0000256" key="2">
    <source>
        <dbReference type="ARBA" id="ARBA00011027"/>
    </source>
</evidence>
<dbReference type="GO" id="GO:0046872">
    <property type="term" value="F:metal ion binding"/>
    <property type="evidence" value="ECO:0007669"/>
    <property type="project" value="UniProtKB-KW"/>
</dbReference>
<protein>
    <recommendedName>
        <fullName evidence="10">NTR domain-containing protein</fullName>
    </recommendedName>
</protein>
<dbReference type="Pfam" id="PF00965">
    <property type="entry name" value="TIMP"/>
    <property type="match status" value="1"/>
</dbReference>
<reference evidence="11 12" key="1">
    <citation type="submission" date="2022-05" db="EMBL/GenBank/DDBJ databases">
        <authorList>
            <consortium name="Genoscope - CEA"/>
            <person name="William W."/>
        </authorList>
    </citation>
    <scope>NUCLEOTIDE SEQUENCE [LARGE SCALE GENOMIC DNA]</scope>
</reference>
<evidence type="ECO:0000256" key="4">
    <source>
        <dbReference type="ARBA" id="ARBA00022608"/>
    </source>
</evidence>
<evidence type="ECO:0000256" key="7">
    <source>
        <dbReference type="ARBA" id="ARBA00023215"/>
    </source>
</evidence>
<evidence type="ECO:0000256" key="6">
    <source>
        <dbReference type="ARBA" id="ARBA00023157"/>
    </source>
</evidence>
<dbReference type="InterPro" id="IPR008993">
    <property type="entry name" value="TIMP-like_OB-fold"/>
</dbReference>
<keyword evidence="8" id="KW-0862">Zinc</keyword>
<dbReference type="GO" id="GO:0051045">
    <property type="term" value="P:negative regulation of membrane protein ectodomain proteolysis"/>
    <property type="evidence" value="ECO:0007669"/>
    <property type="project" value="TreeGrafter"/>
</dbReference>
<evidence type="ECO:0000259" key="10">
    <source>
        <dbReference type="PROSITE" id="PS50189"/>
    </source>
</evidence>
<accession>A0AAU9WJM0</accession>
<keyword evidence="3" id="KW-0964">Secreted</keyword>
<dbReference type="SUPFAM" id="SSF50242">
    <property type="entry name" value="TIMP-like"/>
    <property type="match status" value="1"/>
</dbReference>
<dbReference type="PANTHER" id="PTHR11844">
    <property type="entry name" value="METALLOPROTEASE INHIBITOR"/>
    <property type="match status" value="1"/>
</dbReference>
<keyword evidence="7" id="KW-0481">Metalloenzyme inhibitor</keyword>
<dbReference type="CDD" id="cd03577">
    <property type="entry name" value="NTR_TIMP_like"/>
    <property type="match status" value="1"/>
</dbReference>
<dbReference type="PROSITE" id="PS50189">
    <property type="entry name" value="NTR"/>
    <property type="match status" value="1"/>
</dbReference>
<dbReference type="GO" id="GO:0002020">
    <property type="term" value="F:protease binding"/>
    <property type="evidence" value="ECO:0007669"/>
    <property type="project" value="TreeGrafter"/>
</dbReference>
<dbReference type="AlphaFoldDB" id="A0AAU9WJM0"/>
<keyword evidence="6 9" id="KW-1015">Disulfide bond</keyword>
<dbReference type="Gene3D" id="3.90.370.10">
    <property type="entry name" value="Tissue inhibitor of metalloproteinase-1. Chain B, domain 1"/>
    <property type="match status" value="1"/>
</dbReference>
<dbReference type="GO" id="GO:0008191">
    <property type="term" value="F:metalloendopeptidase inhibitor activity"/>
    <property type="evidence" value="ECO:0007669"/>
    <property type="project" value="InterPro"/>
</dbReference>
<dbReference type="Gene3D" id="2.40.50.120">
    <property type="match status" value="1"/>
</dbReference>
<evidence type="ECO:0000256" key="1">
    <source>
        <dbReference type="ARBA" id="ARBA00004613"/>
    </source>
</evidence>
<evidence type="ECO:0000256" key="3">
    <source>
        <dbReference type="ARBA" id="ARBA00022525"/>
    </source>
</evidence>